<evidence type="ECO:0008006" key="4">
    <source>
        <dbReference type="Google" id="ProtNLM"/>
    </source>
</evidence>
<feature type="transmembrane region" description="Helical" evidence="1">
    <location>
        <begin position="270"/>
        <end position="287"/>
    </location>
</feature>
<name>A0AB34J7J4_PRYPA</name>
<proteinExistence type="predicted"/>
<keyword evidence="3" id="KW-1185">Reference proteome</keyword>
<feature type="transmembrane region" description="Helical" evidence="1">
    <location>
        <begin position="50"/>
        <end position="68"/>
    </location>
</feature>
<evidence type="ECO:0000313" key="2">
    <source>
        <dbReference type="EMBL" id="KAL1514470.1"/>
    </source>
</evidence>
<feature type="transmembrane region" description="Helical" evidence="1">
    <location>
        <begin position="74"/>
        <end position="94"/>
    </location>
</feature>
<dbReference type="EMBL" id="JBGBPQ010000012">
    <property type="protein sequence ID" value="KAL1514470.1"/>
    <property type="molecule type" value="Genomic_DNA"/>
</dbReference>
<comment type="caution">
    <text evidence="2">The sequence shown here is derived from an EMBL/GenBank/DDBJ whole genome shotgun (WGS) entry which is preliminary data.</text>
</comment>
<keyword evidence="1" id="KW-1133">Transmembrane helix</keyword>
<accession>A0AB34J7J4</accession>
<feature type="transmembrane region" description="Helical" evidence="1">
    <location>
        <begin position="176"/>
        <end position="198"/>
    </location>
</feature>
<keyword evidence="1" id="KW-0472">Membrane</keyword>
<sequence length="292" mass="30466">MACVDGVLCVDAITDALWLSVVPAGAMVLLGFLSFMITVPSKVVSALQHLAAGIVLAAVSVELLPILSNAPNDTLTIASITAGFTAGIVLFLGISKFCSSDVGAAEDEPRVLDEPFLKHHERHHGTGVFDIGRITLMRMMGSNANPPFPIPLFTAVGIDAFVDGFLIGLSSASGKSAGLVMAIALSIEMAFLGLTFAATIAKQSGPRRTLAVLSLGVVLLLGSVVGATTASAVAASVPLHAGVVAFGVAALLYLQELLLEAHSSQAEDHVWWIDLCFFVGFLTSFILEKYMR</sequence>
<feature type="transmembrane region" description="Helical" evidence="1">
    <location>
        <begin position="210"/>
        <end position="233"/>
    </location>
</feature>
<dbReference type="Proteomes" id="UP001515480">
    <property type="component" value="Unassembled WGS sequence"/>
</dbReference>
<protein>
    <recommendedName>
        <fullName evidence="4">GDT1 family protein</fullName>
    </recommendedName>
</protein>
<evidence type="ECO:0000256" key="1">
    <source>
        <dbReference type="SAM" id="Phobius"/>
    </source>
</evidence>
<feature type="transmembrane region" description="Helical" evidence="1">
    <location>
        <begin position="16"/>
        <end position="38"/>
    </location>
</feature>
<feature type="transmembrane region" description="Helical" evidence="1">
    <location>
        <begin position="239"/>
        <end position="258"/>
    </location>
</feature>
<feature type="transmembrane region" description="Helical" evidence="1">
    <location>
        <begin position="148"/>
        <end position="170"/>
    </location>
</feature>
<dbReference type="AlphaFoldDB" id="A0AB34J7J4"/>
<organism evidence="2 3">
    <name type="scientific">Prymnesium parvum</name>
    <name type="common">Toxic golden alga</name>
    <dbReference type="NCBI Taxonomy" id="97485"/>
    <lineage>
        <taxon>Eukaryota</taxon>
        <taxon>Haptista</taxon>
        <taxon>Haptophyta</taxon>
        <taxon>Prymnesiophyceae</taxon>
        <taxon>Prymnesiales</taxon>
        <taxon>Prymnesiaceae</taxon>
        <taxon>Prymnesium</taxon>
    </lineage>
</organism>
<gene>
    <name evidence="2" type="ORF">AB1Y20_003569</name>
</gene>
<reference evidence="2 3" key="1">
    <citation type="journal article" date="2024" name="Science">
        <title>Giant polyketide synthase enzymes in the biosynthesis of giant marine polyether toxins.</title>
        <authorList>
            <person name="Fallon T.R."/>
            <person name="Shende V.V."/>
            <person name="Wierzbicki I.H."/>
            <person name="Pendleton A.L."/>
            <person name="Watervoot N.F."/>
            <person name="Auber R.P."/>
            <person name="Gonzalez D.J."/>
            <person name="Wisecaver J.H."/>
            <person name="Moore B.S."/>
        </authorList>
    </citation>
    <scope>NUCLEOTIDE SEQUENCE [LARGE SCALE GENOMIC DNA]</scope>
    <source>
        <strain evidence="2 3">12B1</strain>
    </source>
</reference>
<evidence type="ECO:0000313" key="3">
    <source>
        <dbReference type="Proteomes" id="UP001515480"/>
    </source>
</evidence>
<keyword evidence="1" id="KW-0812">Transmembrane</keyword>